<feature type="compositionally biased region" description="Polar residues" evidence="11">
    <location>
        <begin position="423"/>
        <end position="441"/>
    </location>
</feature>
<keyword evidence="2" id="KW-0217">Developmental protein</keyword>
<feature type="compositionally biased region" description="Polar residues" evidence="11">
    <location>
        <begin position="179"/>
        <end position="198"/>
    </location>
</feature>
<dbReference type="CDD" id="cd00086">
    <property type="entry name" value="homeodomain"/>
    <property type="match status" value="1"/>
</dbReference>
<organism evidence="13 14">
    <name type="scientific">Phyllosticta paracitricarpa</name>
    <dbReference type="NCBI Taxonomy" id="2016321"/>
    <lineage>
        <taxon>Eukaryota</taxon>
        <taxon>Fungi</taxon>
        <taxon>Dikarya</taxon>
        <taxon>Ascomycota</taxon>
        <taxon>Pezizomycotina</taxon>
        <taxon>Dothideomycetes</taxon>
        <taxon>Dothideomycetes incertae sedis</taxon>
        <taxon>Botryosphaeriales</taxon>
        <taxon>Phyllostictaceae</taxon>
        <taxon>Phyllosticta</taxon>
    </lineage>
</organism>
<dbReference type="InterPro" id="IPR009057">
    <property type="entry name" value="Homeodomain-like_sf"/>
</dbReference>
<dbReference type="PROSITE" id="PS50071">
    <property type="entry name" value="HOMEOBOX_2"/>
    <property type="match status" value="1"/>
</dbReference>
<evidence type="ECO:0000256" key="8">
    <source>
        <dbReference type="ARBA" id="ARBA00023242"/>
    </source>
</evidence>
<feature type="domain" description="Homeobox" evidence="12">
    <location>
        <begin position="50"/>
        <end position="110"/>
    </location>
</feature>
<evidence type="ECO:0000256" key="3">
    <source>
        <dbReference type="ARBA" id="ARBA00022782"/>
    </source>
</evidence>
<evidence type="ECO:0000259" key="12">
    <source>
        <dbReference type="PROSITE" id="PS50071"/>
    </source>
</evidence>
<comment type="caution">
    <text evidence="13">The sequence shown here is derived from an EMBL/GenBank/DDBJ whole genome shotgun (WGS) entry which is preliminary data.</text>
</comment>
<feature type="compositionally biased region" description="Pro residues" evidence="11">
    <location>
        <begin position="139"/>
        <end position="152"/>
    </location>
</feature>
<dbReference type="PROSITE" id="PS00027">
    <property type="entry name" value="HOMEOBOX_1"/>
    <property type="match status" value="1"/>
</dbReference>
<dbReference type="EMBL" id="JBBPBF010000042">
    <property type="protein sequence ID" value="KAK7606817.1"/>
    <property type="molecule type" value="Genomic_DNA"/>
</dbReference>
<feature type="compositionally biased region" description="Low complexity" evidence="11">
    <location>
        <begin position="153"/>
        <end position="171"/>
    </location>
</feature>
<dbReference type="PANTHER" id="PTHR45793:SF22">
    <property type="entry name" value="CONE-ROD HOMEOBOX PROTEIN"/>
    <property type="match status" value="1"/>
</dbReference>
<keyword evidence="6 9" id="KW-0371">Homeobox</keyword>
<accession>A0ABR1MV41</accession>
<feature type="compositionally biased region" description="Low complexity" evidence="11">
    <location>
        <begin position="123"/>
        <end position="138"/>
    </location>
</feature>
<protein>
    <recommendedName>
        <fullName evidence="12">Homeobox domain-containing protein</fullName>
    </recommendedName>
</protein>
<feature type="region of interest" description="Disordered" evidence="11">
    <location>
        <begin position="333"/>
        <end position="386"/>
    </location>
</feature>
<name>A0ABR1MV41_9PEZI</name>
<evidence type="ECO:0000256" key="4">
    <source>
        <dbReference type="ARBA" id="ARBA00023015"/>
    </source>
</evidence>
<sequence>MAQYAAAMAFHGAPNPPDQLHHPNHPHHHLIKVSSEPNVRLPQHPMHPHPVCQEAKPRLTKEQHDILEAHFQQQNKPSTSTKKGFAEALGVPLEKINNWFQNRRAKVKQELKKAQAQRDQLEQQMQQQMQQQQPQQHQQPPPSPSPPQPQQPPQQQHQPHQPHQPHQQSQQLPMRPMMQVTQQSQPQDFYDNSNMTSSSLPGNGFAVAPSPEMGMPQIATQDYSSPHGHALQSISESTQPGSYDGIMASLARAGYDVHTTNGLSMSQSLPMDAPFMASDPAGLSNMSEDQLQFSDFHGPADLLGGGFGGMPGGDFEFDALASSAPASFARKSLSTSASPCSGPQSLNNANSSATSLQSGWMDDGGATPSNQIPHERSGSIDPTDTQWMQNFGQEMYHHNNTSNQTLMSSAPDFNHQLSFADDSANNDSPAGLLSQSMSNVDIQGPGSDMVFKHDQSSSIAARRQRPRPAALGQASLRSASYSGGMPSSPGASNQHLKANMRVRKTRSTGLFSGGGRIQKPMPGPPQRSPLQFAFNDDVLSGYGNANINGPPMARSASLAPPTPLTPGVPTWSCPPGSAGMHSHEDLSQVDAPSSAFSMAPSTSVFSSASPPETPHSLISLMAARPTFKDTPPQSAPATQQSFPRSLFVPHPAIGEPQMDHHHSFRRPSMPEAGMFQPGFDFPMHPGVPIINTGEMDLAQSMQFEQDPSSMDKQMHLGPDMHHMPGNMQQDLFVHQYSPPDPPGFGGNAPRRRESQPKSYIFANQTPGDFKA</sequence>
<dbReference type="InterPro" id="IPR017970">
    <property type="entry name" value="Homeobox_CS"/>
</dbReference>
<keyword evidence="3" id="KW-0221">Differentiation</keyword>
<evidence type="ECO:0000256" key="5">
    <source>
        <dbReference type="ARBA" id="ARBA00023125"/>
    </source>
</evidence>
<dbReference type="InterPro" id="IPR001356">
    <property type="entry name" value="HD"/>
</dbReference>
<comment type="subcellular location">
    <subcellularLocation>
        <location evidence="1 9 10">Nucleus</location>
    </subcellularLocation>
</comment>
<dbReference type="Pfam" id="PF00046">
    <property type="entry name" value="Homeodomain"/>
    <property type="match status" value="1"/>
</dbReference>
<reference evidence="13 14" key="1">
    <citation type="submission" date="2024-04" db="EMBL/GenBank/DDBJ databases">
        <title>Phyllosticta paracitricarpa is synonymous to the EU quarantine fungus P. citricarpa based on phylogenomic analyses.</title>
        <authorList>
            <consortium name="Lawrence Berkeley National Laboratory"/>
            <person name="Van ingen-buijs V.A."/>
            <person name="Van westerhoven A.C."/>
            <person name="Haridas S."/>
            <person name="Skiadas P."/>
            <person name="Martin F."/>
            <person name="Groenewald J.Z."/>
            <person name="Crous P.W."/>
            <person name="Seidl M.F."/>
        </authorList>
    </citation>
    <scope>NUCLEOTIDE SEQUENCE [LARGE SCALE GENOMIC DNA]</scope>
    <source>
        <strain evidence="13 14">CBS 141358</strain>
    </source>
</reference>
<dbReference type="SUPFAM" id="SSF46689">
    <property type="entry name" value="Homeodomain-like"/>
    <property type="match status" value="1"/>
</dbReference>
<keyword evidence="4" id="KW-0805">Transcription regulation</keyword>
<dbReference type="SMART" id="SM00389">
    <property type="entry name" value="HOX"/>
    <property type="match status" value="1"/>
</dbReference>
<keyword evidence="5 9" id="KW-0238">DNA-binding</keyword>
<feature type="compositionally biased region" description="Polar residues" evidence="11">
    <location>
        <begin position="593"/>
        <end position="610"/>
    </location>
</feature>
<feature type="region of interest" description="Disordered" evidence="11">
    <location>
        <begin position="732"/>
        <end position="771"/>
    </location>
</feature>
<proteinExistence type="predicted"/>
<dbReference type="Gene3D" id="1.10.10.60">
    <property type="entry name" value="Homeodomain-like"/>
    <property type="match status" value="1"/>
</dbReference>
<keyword evidence="8 9" id="KW-0539">Nucleus</keyword>
<evidence type="ECO:0000313" key="14">
    <source>
        <dbReference type="Proteomes" id="UP001367316"/>
    </source>
</evidence>
<gene>
    <name evidence="13" type="ORF">JOL62DRAFT_320871</name>
</gene>
<keyword evidence="14" id="KW-1185">Reference proteome</keyword>
<feature type="compositionally biased region" description="Polar residues" evidence="11">
    <location>
        <begin position="333"/>
        <end position="343"/>
    </location>
</feature>
<feature type="compositionally biased region" description="Polar residues" evidence="11">
    <location>
        <begin position="761"/>
        <end position="771"/>
    </location>
</feature>
<evidence type="ECO:0000256" key="9">
    <source>
        <dbReference type="PROSITE-ProRule" id="PRU00108"/>
    </source>
</evidence>
<evidence type="ECO:0000256" key="7">
    <source>
        <dbReference type="ARBA" id="ARBA00023163"/>
    </source>
</evidence>
<evidence type="ECO:0000256" key="1">
    <source>
        <dbReference type="ARBA" id="ARBA00004123"/>
    </source>
</evidence>
<evidence type="ECO:0000256" key="6">
    <source>
        <dbReference type="ARBA" id="ARBA00023155"/>
    </source>
</evidence>
<feature type="region of interest" description="Disordered" evidence="11">
    <location>
        <begin position="593"/>
        <end position="613"/>
    </location>
</feature>
<dbReference type="PANTHER" id="PTHR45793">
    <property type="entry name" value="HOMEOBOX PROTEIN"/>
    <property type="match status" value="1"/>
</dbReference>
<feature type="compositionally biased region" description="Low complexity" evidence="11">
    <location>
        <begin position="344"/>
        <end position="358"/>
    </location>
</feature>
<feature type="DNA-binding region" description="Homeobox" evidence="9">
    <location>
        <begin position="52"/>
        <end position="111"/>
    </location>
</feature>
<evidence type="ECO:0000256" key="11">
    <source>
        <dbReference type="SAM" id="MobiDB-lite"/>
    </source>
</evidence>
<evidence type="ECO:0000313" key="13">
    <source>
        <dbReference type="EMBL" id="KAK7606817.1"/>
    </source>
</evidence>
<evidence type="ECO:0000256" key="2">
    <source>
        <dbReference type="ARBA" id="ARBA00022473"/>
    </source>
</evidence>
<evidence type="ECO:0000256" key="10">
    <source>
        <dbReference type="RuleBase" id="RU000682"/>
    </source>
</evidence>
<keyword evidence="7" id="KW-0804">Transcription</keyword>
<dbReference type="Proteomes" id="UP001367316">
    <property type="component" value="Unassembled WGS sequence"/>
</dbReference>
<feature type="region of interest" description="Disordered" evidence="11">
    <location>
        <begin position="417"/>
        <end position="495"/>
    </location>
</feature>
<feature type="region of interest" description="Disordered" evidence="11">
    <location>
        <begin position="110"/>
        <end position="198"/>
    </location>
</feature>